<feature type="transmembrane region" description="Helical" evidence="8">
    <location>
        <begin position="77"/>
        <end position="95"/>
    </location>
</feature>
<protein>
    <recommendedName>
        <fullName evidence="8">Bcr/CflA family efflux transporter</fullName>
    </recommendedName>
</protein>
<reference evidence="10 11" key="1">
    <citation type="journal article" date="2012" name="J. Bacteriol.">
        <title>Genome Sequence of n-Alkane-Degrading Hydrocarboniphaga effusa Strain AP103T (ATCC BAA-332T).</title>
        <authorList>
            <person name="Chang H.K."/>
            <person name="Zylstra G.J."/>
            <person name="Chae J.C."/>
        </authorList>
    </citation>
    <scope>NUCLEOTIDE SEQUENCE [LARGE SCALE GENOMIC DNA]</scope>
    <source>
        <strain evidence="10 11">AP103</strain>
    </source>
</reference>
<evidence type="ECO:0000259" key="9">
    <source>
        <dbReference type="PROSITE" id="PS50850"/>
    </source>
</evidence>
<evidence type="ECO:0000256" key="8">
    <source>
        <dbReference type="RuleBase" id="RU365088"/>
    </source>
</evidence>
<feature type="transmembrane region" description="Helical" evidence="8">
    <location>
        <begin position="48"/>
        <end position="65"/>
    </location>
</feature>
<dbReference type="STRING" id="1172194.WQQ_34780"/>
<feature type="transmembrane region" description="Helical" evidence="8">
    <location>
        <begin position="216"/>
        <end position="239"/>
    </location>
</feature>
<keyword evidence="5 8" id="KW-0812">Transmembrane</keyword>
<feature type="transmembrane region" description="Helical" evidence="8">
    <location>
        <begin position="101"/>
        <end position="122"/>
    </location>
</feature>
<dbReference type="RefSeq" id="WP_007186417.1">
    <property type="nucleotide sequence ID" value="NZ_AKGD01000003.1"/>
</dbReference>
<comment type="similarity">
    <text evidence="2 8">Belongs to the major facilitator superfamily. Bcr/CmlA family.</text>
</comment>
<name>I8T3J0_9GAMM</name>
<feature type="domain" description="Major facilitator superfamily (MFS) profile" evidence="9">
    <location>
        <begin position="10"/>
        <end position="395"/>
    </location>
</feature>
<sequence length="397" mass="41888">MKDQAAHRRFILSLGAIIALGPLSIDMYLPSLPAIGRALAADAASVQMSVSAYFAGLAIGQLVYGPITDRFGRKKPLLFGLVLFSIASFGCALAGNIDQLIAFRGLQALGGCAGIVVSRALVRDHYAGNEMARVLSSLMLVMGVAPVLAPMLGGKLQLWFGWNSIFLLLAVFGVACLLITAFRIAEPQRERAPPLSVAGIAQDYVRILKHRRFMGYSLAGACGQAGMFSYITASPFVFIDYYGLAPDRYGMLFGANACGLILCTQLNALLLRRLRAEKVMRGALRVHLFGAAVMAVSAFTGLGGIWGVVIPLIVVSSCIGFTFPNAQAAAMEPFGGRAGTAAAMLGTQQFVLAGFSSLVVGQLHTPGASGMAIAIFCWSLLAQVALRVLVKPPQQAV</sequence>
<dbReference type="AlphaFoldDB" id="I8T3J0"/>
<dbReference type="SUPFAM" id="SSF103473">
    <property type="entry name" value="MFS general substrate transporter"/>
    <property type="match status" value="1"/>
</dbReference>
<feature type="transmembrane region" description="Helical" evidence="8">
    <location>
        <begin position="134"/>
        <end position="153"/>
    </location>
</feature>
<evidence type="ECO:0000256" key="4">
    <source>
        <dbReference type="ARBA" id="ARBA00022475"/>
    </source>
</evidence>
<dbReference type="GO" id="GO:0005886">
    <property type="term" value="C:plasma membrane"/>
    <property type="evidence" value="ECO:0007669"/>
    <property type="project" value="UniProtKB-SubCell"/>
</dbReference>
<dbReference type="PANTHER" id="PTHR23502">
    <property type="entry name" value="MAJOR FACILITATOR SUPERFAMILY"/>
    <property type="match status" value="1"/>
</dbReference>
<evidence type="ECO:0000313" key="11">
    <source>
        <dbReference type="Proteomes" id="UP000003704"/>
    </source>
</evidence>
<dbReference type="Proteomes" id="UP000003704">
    <property type="component" value="Unassembled WGS sequence"/>
</dbReference>
<dbReference type="Gene3D" id="1.20.1720.10">
    <property type="entry name" value="Multidrug resistance protein D"/>
    <property type="match status" value="1"/>
</dbReference>
<dbReference type="InterPro" id="IPR004812">
    <property type="entry name" value="Efflux_drug-R_Bcr/CmlA"/>
</dbReference>
<dbReference type="NCBIfam" id="TIGR00710">
    <property type="entry name" value="efflux_Bcr_CflA"/>
    <property type="match status" value="1"/>
</dbReference>
<keyword evidence="11" id="KW-1185">Reference proteome</keyword>
<comment type="caution">
    <text evidence="8">Lacks conserved residue(s) required for the propagation of feature annotation.</text>
</comment>
<feature type="transmembrane region" description="Helical" evidence="8">
    <location>
        <begin position="159"/>
        <end position="182"/>
    </location>
</feature>
<dbReference type="InterPro" id="IPR020846">
    <property type="entry name" value="MFS_dom"/>
</dbReference>
<evidence type="ECO:0000256" key="3">
    <source>
        <dbReference type="ARBA" id="ARBA00022448"/>
    </source>
</evidence>
<evidence type="ECO:0000256" key="7">
    <source>
        <dbReference type="ARBA" id="ARBA00023136"/>
    </source>
</evidence>
<dbReference type="GO" id="GO:0015385">
    <property type="term" value="F:sodium:proton antiporter activity"/>
    <property type="evidence" value="ECO:0007669"/>
    <property type="project" value="TreeGrafter"/>
</dbReference>
<proteinExistence type="inferred from homology"/>
<keyword evidence="7 8" id="KW-0472">Membrane</keyword>
<dbReference type="GO" id="GO:1990961">
    <property type="term" value="P:xenobiotic detoxification by transmembrane export across the plasma membrane"/>
    <property type="evidence" value="ECO:0007669"/>
    <property type="project" value="InterPro"/>
</dbReference>
<dbReference type="PANTHER" id="PTHR23502:SF132">
    <property type="entry name" value="POLYAMINE TRANSPORTER 2-RELATED"/>
    <property type="match status" value="1"/>
</dbReference>
<feature type="transmembrane region" description="Helical" evidence="8">
    <location>
        <begin position="251"/>
        <end position="270"/>
    </location>
</feature>
<dbReference type="PROSITE" id="PS50850">
    <property type="entry name" value="MFS"/>
    <property type="match status" value="1"/>
</dbReference>
<accession>I8T3J0</accession>
<keyword evidence="3 8" id="KW-0813">Transport</keyword>
<keyword evidence="6 8" id="KW-1133">Transmembrane helix</keyword>
<evidence type="ECO:0000256" key="5">
    <source>
        <dbReference type="ARBA" id="ARBA00022692"/>
    </source>
</evidence>
<dbReference type="NCBIfam" id="NF008314">
    <property type="entry name" value="PRK11102.1"/>
    <property type="match status" value="1"/>
</dbReference>
<dbReference type="InterPro" id="IPR036259">
    <property type="entry name" value="MFS_trans_sf"/>
</dbReference>
<dbReference type="FunFam" id="1.20.1720.10:FF:000005">
    <property type="entry name" value="Bcr/CflA family efflux transporter"/>
    <property type="match status" value="1"/>
</dbReference>
<dbReference type="CDD" id="cd17320">
    <property type="entry name" value="MFS_MdfA_MDR_like"/>
    <property type="match status" value="1"/>
</dbReference>
<dbReference type="GO" id="GO:0042910">
    <property type="term" value="F:xenobiotic transmembrane transporter activity"/>
    <property type="evidence" value="ECO:0007669"/>
    <property type="project" value="InterPro"/>
</dbReference>
<dbReference type="PATRIC" id="fig|1172194.4.peg.3375"/>
<evidence type="ECO:0000256" key="1">
    <source>
        <dbReference type="ARBA" id="ARBA00004651"/>
    </source>
</evidence>
<gene>
    <name evidence="10" type="ORF">WQQ_34780</name>
</gene>
<keyword evidence="8" id="KW-0997">Cell inner membrane</keyword>
<comment type="subcellular location">
    <subcellularLocation>
        <location evidence="8">Cell inner membrane</location>
        <topology evidence="8">Multi-pass membrane protein</topology>
    </subcellularLocation>
    <subcellularLocation>
        <location evidence="1">Cell membrane</location>
        <topology evidence="1">Multi-pass membrane protein</topology>
    </subcellularLocation>
</comment>
<dbReference type="EMBL" id="AKGD01000003">
    <property type="protein sequence ID" value="EIT68283.1"/>
    <property type="molecule type" value="Genomic_DNA"/>
</dbReference>
<evidence type="ECO:0000256" key="6">
    <source>
        <dbReference type="ARBA" id="ARBA00022989"/>
    </source>
</evidence>
<feature type="transmembrane region" description="Helical" evidence="8">
    <location>
        <begin position="371"/>
        <end position="390"/>
    </location>
</feature>
<dbReference type="InterPro" id="IPR011701">
    <property type="entry name" value="MFS"/>
</dbReference>
<keyword evidence="4" id="KW-1003">Cell membrane</keyword>
<dbReference type="Pfam" id="PF07690">
    <property type="entry name" value="MFS_1"/>
    <property type="match status" value="1"/>
</dbReference>
<organism evidence="10 11">
    <name type="scientific">Hydrocarboniphaga effusa AP103</name>
    <dbReference type="NCBI Taxonomy" id="1172194"/>
    <lineage>
        <taxon>Bacteria</taxon>
        <taxon>Pseudomonadati</taxon>
        <taxon>Pseudomonadota</taxon>
        <taxon>Gammaproteobacteria</taxon>
        <taxon>Nevskiales</taxon>
        <taxon>Nevskiaceae</taxon>
        <taxon>Hydrocarboniphaga</taxon>
    </lineage>
</organism>
<evidence type="ECO:0000313" key="10">
    <source>
        <dbReference type="EMBL" id="EIT68283.1"/>
    </source>
</evidence>
<comment type="caution">
    <text evidence="10">The sequence shown here is derived from an EMBL/GenBank/DDBJ whole genome shotgun (WGS) entry which is preliminary data.</text>
</comment>
<dbReference type="OrthoDB" id="9814303at2"/>
<evidence type="ECO:0000256" key="2">
    <source>
        <dbReference type="ARBA" id="ARBA00006236"/>
    </source>
</evidence>